<protein>
    <submittedName>
        <fullName evidence="1">Uncharacterized protein</fullName>
    </submittedName>
</protein>
<dbReference type="EMBL" id="WWVW01000009">
    <property type="protein sequence ID" value="MZL76959.1"/>
    <property type="molecule type" value="Genomic_DNA"/>
</dbReference>
<name>A0ABW9X275_9FIRM</name>
<organism evidence="1 2">
    <name type="scientific">Blautia massiliensis</name>
    <name type="common">ex Durand et al. 2017</name>
    <dbReference type="NCBI Taxonomy" id="1737424"/>
    <lineage>
        <taxon>Bacteria</taxon>
        <taxon>Bacillati</taxon>
        <taxon>Bacillota</taxon>
        <taxon>Clostridia</taxon>
        <taxon>Lachnospirales</taxon>
        <taxon>Lachnospiraceae</taxon>
        <taxon>Blautia</taxon>
    </lineage>
</organism>
<evidence type="ECO:0000313" key="2">
    <source>
        <dbReference type="Proteomes" id="UP000452293"/>
    </source>
</evidence>
<reference evidence="1 2" key="1">
    <citation type="journal article" date="2019" name="Nat. Med.">
        <title>A library of human gut bacterial isolates paired with longitudinal multiomics data enables mechanistic microbiome research.</title>
        <authorList>
            <person name="Poyet M."/>
            <person name="Groussin M."/>
            <person name="Gibbons S.M."/>
            <person name="Avila-Pacheco J."/>
            <person name="Jiang X."/>
            <person name="Kearney S.M."/>
            <person name="Perrotta A.R."/>
            <person name="Berdy B."/>
            <person name="Zhao S."/>
            <person name="Lieberman T.D."/>
            <person name="Swanson P.K."/>
            <person name="Smith M."/>
            <person name="Roesemann S."/>
            <person name="Alexander J.E."/>
            <person name="Rich S.A."/>
            <person name="Livny J."/>
            <person name="Vlamakis H."/>
            <person name="Clish C."/>
            <person name="Bullock K."/>
            <person name="Deik A."/>
            <person name="Scott J."/>
            <person name="Pierce K.A."/>
            <person name="Xavier R.J."/>
            <person name="Alm E.J."/>
        </authorList>
    </citation>
    <scope>NUCLEOTIDE SEQUENCE [LARGE SCALE GENOMIC DNA]</scope>
    <source>
        <strain evidence="1 2">BIOML-A1</strain>
    </source>
</reference>
<dbReference type="Proteomes" id="UP000452293">
    <property type="component" value="Unassembled WGS sequence"/>
</dbReference>
<dbReference type="RefSeq" id="WP_161206344.1">
    <property type="nucleotide sequence ID" value="NZ_JBKTCY010000001.1"/>
</dbReference>
<keyword evidence="2" id="KW-1185">Reference proteome</keyword>
<gene>
    <name evidence="1" type="ORF">GT718_06205</name>
</gene>
<proteinExistence type="predicted"/>
<comment type="caution">
    <text evidence="1">The sequence shown here is derived from an EMBL/GenBank/DDBJ whole genome shotgun (WGS) entry which is preliminary data.</text>
</comment>
<accession>A0ABW9X275</accession>
<evidence type="ECO:0000313" key="1">
    <source>
        <dbReference type="EMBL" id="MZL76959.1"/>
    </source>
</evidence>
<sequence length="107" mass="12466">MRLRIFVWLEKHKKVLMDLLVYCSNSLPSSSLQRKINALTEKPRVFLNNQEMMAAMMEGMPLRQLLSFVPGIKREMLEQMVGALNEGFAYNKKNVSMEMKALCQIRK</sequence>